<proteinExistence type="predicted"/>
<sequence length="81" mass="8321">SVGGWGRAAGDKPAAVEDVVPITMGLERKELAAELKVHDGGGSGRRRCGRWASYCLDPAAAGLLPPGSGGSGPPLAQIRRW</sequence>
<dbReference type="Proteomes" id="UP000007306">
    <property type="component" value="Chromosome 6"/>
</dbReference>
<reference evidence="1 2" key="2">
    <citation type="submission" date="2018-04" db="EMBL/GenBank/DDBJ databases">
        <title>OglaRS2 (Oryza glaberrima Reference Sequence Version 2).</title>
        <authorList>
            <person name="Zhang J."/>
            <person name="Kudrna D."/>
            <person name="Lee S."/>
            <person name="Talag J."/>
            <person name="Rajasekar S."/>
            <person name="Wing R.A."/>
        </authorList>
    </citation>
    <scope>NUCLEOTIDE SEQUENCE [LARGE SCALE GENOMIC DNA]</scope>
    <source>
        <strain evidence="1 2">cv. IRGC 96717</strain>
    </source>
</reference>
<evidence type="ECO:0000313" key="2">
    <source>
        <dbReference type="Proteomes" id="UP000007306"/>
    </source>
</evidence>
<dbReference type="HOGENOM" id="CLU_2580891_0_0_1"/>
<accession>I1Q1A1</accession>
<name>I1Q1A1_ORYGL</name>
<reference evidence="1" key="1">
    <citation type="submission" date="2015-06" db="UniProtKB">
        <authorList>
            <consortium name="EnsemblPlants"/>
        </authorList>
    </citation>
    <scope>IDENTIFICATION</scope>
</reference>
<dbReference type="EnsemblPlants" id="ORGLA06G0091400.1">
    <property type="protein sequence ID" value="ORGLA06G0091400.1"/>
    <property type="gene ID" value="ORGLA06G0091400"/>
</dbReference>
<dbReference type="Gramene" id="ORGLA06G0091400.1">
    <property type="protein sequence ID" value="ORGLA06G0091400.1"/>
    <property type="gene ID" value="ORGLA06G0091400"/>
</dbReference>
<keyword evidence="2" id="KW-1185">Reference proteome</keyword>
<protein>
    <submittedName>
        <fullName evidence="1">Uncharacterized protein</fullName>
    </submittedName>
</protein>
<evidence type="ECO:0000313" key="1">
    <source>
        <dbReference type="EnsemblPlants" id="ORGLA06G0091400.1"/>
    </source>
</evidence>
<organism evidence="1 2">
    <name type="scientific">Oryza glaberrima</name>
    <name type="common">African rice</name>
    <dbReference type="NCBI Taxonomy" id="4538"/>
    <lineage>
        <taxon>Eukaryota</taxon>
        <taxon>Viridiplantae</taxon>
        <taxon>Streptophyta</taxon>
        <taxon>Embryophyta</taxon>
        <taxon>Tracheophyta</taxon>
        <taxon>Spermatophyta</taxon>
        <taxon>Magnoliopsida</taxon>
        <taxon>Liliopsida</taxon>
        <taxon>Poales</taxon>
        <taxon>Poaceae</taxon>
        <taxon>BOP clade</taxon>
        <taxon>Oryzoideae</taxon>
        <taxon>Oryzeae</taxon>
        <taxon>Oryzinae</taxon>
        <taxon>Oryza</taxon>
    </lineage>
</organism>
<dbReference type="AlphaFoldDB" id="I1Q1A1"/>